<dbReference type="AlphaFoldDB" id="A0A1F7JH80"/>
<organism evidence="4 5">
    <name type="scientific">Candidatus Roizmanbacteria bacterium RIFCSPLOWO2_02_FULL_36_11</name>
    <dbReference type="NCBI Taxonomy" id="1802071"/>
    <lineage>
        <taxon>Bacteria</taxon>
        <taxon>Candidatus Roizmaniibacteriota</taxon>
    </lineage>
</organism>
<evidence type="ECO:0000313" key="5">
    <source>
        <dbReference type="Proteomes" id="UP000177418"/>
    </source>
</evidence>
<evidence type="ECO:0000259" key="2">
    <source>
        <dbReference type="Pfam" id="PF02481"/>
    </source>
</evidence>
<dbReference type="InterPro" id="IPR041614">
    <property type="entry name" value="DprA_WH"/>
</dbReference>
<dbReference type="Gene3D" id="3.40.50.450">
    <property type="match status" value="1"/>
</dbReference>
<protein>
    <submittedName>
        <fullName evidence="4">DNA protecting protein DprA</fullName>
    </submittedName>
</protein>
<dbReference type="SUPFAM" id="SSF102405">
    <property type="entry name" value="MCP/YpsA-like"/>
    <property type="match status" value="1"/>
</dbReference>
<dbReference type="InterPro" id="IPR003488">
    <property type="entry name" value="DprA"/>
</dbReference>
<evidence type="ECO:0000256" key="1">
    <source>
        <dbReference type="ARBA" id="ARBA00006525"/>
    </source>
</evidence>
<dbReference type="Proteomes" id="UP000177418">
    <property type="component" value="Unassembled WGS sequence"/>
</dbReference>
<proteinExistence type="inferred from homology"/>
<dbReference type="Pfam" id="PF17782">
    <property type="entry name" value="WHD_DprA"/>
    <property type="match status" value="1"/>
</dbReference>
<accession>A0A1F7JH80</accession>
<sequence length="384" mass="41846">MNPDLPYYVGFSHFLGIGPIRFKKIKASFPSIKTAYNASYNDLKKIIGEPLTQKFVAFRNTFDTHSIVDKLYKKNIHILCLDDKAYPKQLVNIEDTPICLYLVGNKKLIEQPSEKNFAIVGTRKASSYGLNITRLFTTGLSNAGFTIVSGMALGIDSSAHQATIDCKGKTIAVLGCGVDIVYPPSNYNLYQNIIKSQGLIISEFPPGLTVLKGLFVARNRLISGLSCGVLVVEGAINSGALITAKFAGQQGRDVFAPPSPITSNLSFAPNLLIKNGAKMVTCVDDILEEYNINRSSSDIKSIIEGLNDLSKKIVIKLAEETQSADDLSRLFGVPVNQILDQITNLEIDGLIGKSYEGNYYLITLEIAGGTTGRASLQRKDIVEH</sequence>
<dbReference type="PANTHER" id="PTHR43022">
    <property type="entry name" value="PROTEIN SMF"/>
    <property type="match status" value="1"/>
</dbReference>
<dbReference type="EMBL" id="MGAV01000012">
    <property type="protein sequence ID" value="OGK54975.1"/>
    <property type="molecule type" value="Genomic_DNA"/>
</dbReference>
<dbReference type="InterPro" id="IPR057666">
    <property type="entry name" value="DrpA_SLOG"/>
</dbReference>
<dbReference type="Pfam" id="PF02481">
    <property type="entry name" value="DNA_processg_A"/>
    <property type="match status" value="1"/>
</dbReference>
<evidence type="ECO:0000259" key="3">
    <source>
        <dbReference type="Pfam" id="PF17782"/>
    </source>
</evidence>
<feature type="domain" description="Smf/DprA SLOG" evidence="2">
    <location>
        <begin position="78"/>
        <end position="290"/>
    </location>
</feature>
<comment type="similarity">
    <text evidence="1">Belongs to the DprA/Smf family.</text>
</comment>
<dbReference type="InterPro" id="IPR010994">
    <property type="entry name" value="RuvA_2-like"/>
</dbReference>
<dbReference type="PANTHER" id="PTHR43022:SF1">
    <property type="entry name" value="PROTEIN SMF"/>
    <property type="match status" value="1"/>
</dbReference>
<evidence type="ECO:0000313" key="4">
    <source>
        <dbReference type="EMBL" id="OGK54975.1"/>
    </source>
</evidence>
<comment type="caution">
    <text evidence="4">The sequence shown here is derived from an EMBL/GenBank/DDBJ whole genome shotgun (WGS) entry which is preliminary data.</text>
</comment>
<reference evidence="4 5" key="1">
    <citation type="journal article" date="2016" name="Nat. Commun.">
        <title>Thousands of microbial genomes shed light on interconnected biogeochemical processes in an aquifer system.</title>
        <authorList>
            <person name="Anantharaman K."/>
            <person name="Brown C.T."/>
            <person name="Hug L.A."/>
            <person name="Sharon I."/>
            <person name="Castelle C.J."/>
            <person name="Probst A.J."/>
            <person name="Thomas B.C."/>
            <person name="Singh A."/>
            <person name="Wilkins M.J."/>
            <person name="Karaoz U."/>
            <person name="Brodie E.L."/>
            <person name="Williams K.H."/>
            <person name="Hubbard S.S."/>
            <person name="Banfield J.F."/>
        </authorList>
    </citation>
    <scope>NUCLEOTIDE SEQUENCE [LARGE SCALE GENOMIC DNA]</scope>
</reference>
<dbReference type="NCBIfam" id="TIGR00732">
    <property type="entry name" value="dprA"/>
    <property type="match status" value="1"/>
</dbReference>
<gene>
    <name evidence="4" type="ORF">A3H78_00680</name>
</gene>
<feature type="domain" description="DprA winged helix" evidence="3">
    <location>
        <begin position="305"/>
        <end position="351"/>
    </location>
</feature>
<name>A0A1F7JH80_9BACT</name>
<dbReference type="SUPFAM" id="SSF47781">
    <property type="entry name" value="RuvA domain 2-like"/>
    <property type="match status" value="1"/>
</dbReference>
<dbReference type="GO" id="GO:0009294">
    <property type="term" value="P:DNA-mediated transformation"/>
    <property type="evidence" value="ECO:0007669"/>
    <property type="project" value="InterPro"/>
</dbReference>